<proteinExistence type="predicted"/>
<keyword evidence="3" id="KW-1185">Reference proteome</keyword>
<gene>
    <name evidence="2" type="ORF">SAMN06295984_1847</name>
</gene>
<organism evidence="2 3">
    <name type="scientific">Sphingopyxis terrae subsp. ummariensis</name>
    <dbReference type="NCBI Taxonomy" id="429001"/>
    <lineage>
        <taxon>Bacteria</taxon>
        <taxon>Pseudomonadati</taxon>
        <taxon>Pseudomonadota</taxon>
        <taxon>Alphaproteobacteria</taxon>
        <taxon>Sphingomonadales</taxon>
        <taxon>Sphingomonadaceae</taxon>
        <taxon>Sphingopyxis</taxon>
    </lineage>
</organism>
<dbReference type="PROSITE" id="PS51257">
    <property type="entry name" value="PROKAR_LIPOPROTEIN"/>
    <property type="match status" value="1"/>
</dbReference>
<accession>A0A1Y6FNX2</accession>
<dbReference type="GeneID" id="303002249"/>
<dbReference type="EMBL" id="FXWL01000002">
    <property type="protein sequence ID" value="SMQ76407.1"/>
    <property type="molecule type" value="Genomic_DNA"/>
</dbReference>
<dbReference type="RefSeq" id="WP_086456894.1">
    <property type="nucleotide sequence ID" value="NZ_FXWL01000002.1"/>
</dbReference>
<keyword evidence="1" id="KW-0732">Signal</keyword>
<dbReference type="Proteomes" id="UP000194469">
    <property type="component" value="Unassembled WGS sequence"/>
</dbReference>
<evidence type="ECO:0000256" key="1">
    <source>
        <dbReference type="SAM" id="SignalP"/>
    </source>
</evidence>
<protein>
    <submittedName>
        <fullName evidence="2">Uncharacterized protein</fullName>
    </submittedName>
</protein>
<sequence>MVRLLLVITSALSIAAATLSLQSCGASDVEAAPPVGPLNNVVTLPDGSTLAASKGSLSRGIAAWLASRDGQKGGFAFGGFVEDRPILTRAGIGQAADLSNILRAAPAASIEIAGDAAQARALAQMLGDRGIAPDRMTVVPAAGLGSVWLTIDRGSTAPLMTAKS</sequence>
<feature type="chain" id="PRO_5013255347" evidence="1">
    <location>
        <begin position="32"/>
        <end position="164"/>
    </location>
</feature>
<reference evidence="3" key="1">
    <citation type="submission" date="2017-04" db="EMBL/GenBank/DDBJ databases">
        <authorList>
            <person name="Varghese N."/>
            <person name="Submissions S."/>
        </authorList>
    </citation>
    <scope>NUCLEOTIDE SEQUENCE [LARGE SCALE GENOMIC DNA]</scope>
    <source>
        <strain evidence="3">UI2</strain>
    </source>
</reference>
<dbReference type="AlphaFoldDB" id="A0A1Y6FNX2"/>
<feature type="signal peptide" evidence="1">
    <location>
        <begin position="1"/>
        <end position="31"/>
    </location>
</feature>
<evidence type="ECO:0000313" key="2">
    <source>
        <dbReference type="EMBL" id="SMQ76407.1"/>
    </source>
</evidence>
<name>A0A1Y6FNX2_9SPHN</name>
<evidence type="ECO:0000313" key="3">
    <source>
        <dbReference type="Proteomes" id="UP000194469"/>
    </source>
</evidence>